<comment type="caution">
    <text evidence="2">The sequence shown here is derived from an EMBL/GenBank/DDBJ whole genome shotgun (WGS) entry which is preliminary data.</text>
</comment>
<feature type="domain" description="Putative plant transposon protein" evidence="1">
    <location>
        <begin position="2"/>
        <end position="107"/>
    </location>
</feature>
<gene>
    <name evidence="2" type="ORF">PIB30_068552</name>
</gene>
<keyword evidence="3" id="KW-1185">Reference proteome</keyword>
<dbReference type="Proteomes" id="UP001341840">
    <property type="component" value="Unassembled WGS sequence"/>
</dbReference>
<reference evidence="2 3" key="1">
    <citation type="journal article" date="2023" name="Plants (Basel)">
        <title>Bridging the Gap: Combining Genomics and Transcriptomics Approaches to Understand Stylosanthes scabra, an Orphan Legume from the Brazilian Caatinga.</title>
        <authorList>
            <person name="Ferreira-Neto J.R.C."/>
            <person name="da Silva M.D."/>
            <person name="Binneck E."/>
            <person name="de Melo N.F."/>
            <person name="da Silva R.H."/>
            <person name="de Melo A.L.T.M."/>
            <person name="Pandolfi V."/>
            <person name="Bustamante F.O."/>
            <person name="Brasileiro-Vidal A.C."/>
            <person name="Benko-Iseppon A.M."/>
        </authorList>
    </citation>
    <scope>NUCLEOTIDE SEQUENCE [LARGE SCALE GENOMIC DNA]</scope>
    <source>
        <tissue evidence="2">Leaves</tissue>
    </source>
</reference>
<evidence type="ECO:0000313" key="2">
    <source>
        <dbReference type="EMBL" id="MED6222866.1"/>
    </source>
</evidence>
<organism evidence="2 3">
    <name type="scientific">Stylosanthes scabra</name>
    <dbReference type="NCBI Taxonomy" id="79078"/>
    <lineage>
        <taxon>Eukaryota</taxon>
        <taxon>Viridiplantae</taxon>
        <taxon>Streptophyta</taxon>
        <taxon>Embryophyta</taxon>
        <taxon>Tracheophyta</taxon>
        <taxon>Spermatophyta</taxon>
        <taxon>Magnoliopsida</taxon>
        <taxon>eudicotyledons</taxon>
        <taxon>Gunneridae</taxon>
        <taxon>Pentapetalae</taxon>
        <taxon>rosids</taxon>
        <taxon>fabids</taxon>
        <taxon>Fabales</taxon>
        <taxon>Fabaceae</taxon>
        <taxon>Papilionoideae</taxon>
        <taxon>50 kb inversion clade</taxon>
        <taxon>dalbergioids sensu lato</taxon>
        <taxon>Dalbergieae</taxon>
        <taxon>Pterocarpus clade</taxon>
        <taxon>Stylosanthes</taxon>
    </lineage>
</organism>
<evidence type="ECO:0000313" key="3">
    <source>
        <dbReference type="Proteomes" id="UP001341840"/>
    </source>
</evidence>
<dbReference type="InterPro" id="IPR046796">
    <property type="entry name" value="Transposase_32_dom"/>
</dbReference>
<proteinExistence type="predicted"/>
<sequence length="142" mass="16480">MDFSPSNIRRVMRFKSTTEGAETDYNTRKAMDQRLDEVLRDLCIPGATWKLSSSQPAVPIQLKRIELHPLAKGWQEFIIHSLVATGNKSEVTTTRAILIHSIIQGEDPRYESQYDEDLQDIEETFSSMQFFQQTFYENMQKS</sequence>
<dbReference type="EMBL" id="JASCZI010272597">
    <property type="protein sequence ID" value="MED6222866.1"/>
    <property type="molecule type" value="Genomic_DNA"/>
</dbReference>
<protein>
    <recommendedName>
        <fullName evidence="1">Putative plant transposon protein domain-containing protein</fullName>
    </recommendedName>
</protein>
<evidence type="ECO:0000259" key="1">
    <source>
        <dbReference type="Pfam" id="PF20167"/>
    </source>
</evidence>
<name>A0ABU6ZM72_9FABA</name>
<accession>A0ABU6ZM72</accession>
<dbReference type="Pfam" id="PF20167">
    <property type="entry name" value="Transposase_32"/>
    <property type="match status" value="1"/>
</dbReference>